<protein>
    <submittedName>
        <fullName evidence="1">Uncharacterized protein</fullName>
    </submittedName>
</protein>
<dbReference type="EnsemblMetazoa" id="MESCA002155-RA">
    <property type="protein sequence ID" value="MESCA002155-PA"/>
    <property type="gene ID" value="MESCA002155"/>
</dbReference>
<sequence length="130" mass="14861">FFLSRKSQQSKQYLRVLSQKCTNFKNGNFENVARSSKTIFSFLSAVIMLKLVRNVIKLDVVNKFANNFVNFRKKAFSDKFLLVTNVGISLGLSSLGDVLEQHYEIYTEDLEKWDKQRTSHMAISGVTVGV</sequence>
<evidence type="ECO:0000313" key="1">
    <source>
        <dbReference type="EnsemblMetazoa" id="MESCA002155-PA"/>
    </source>
</evidence>
<evidence type="ECO:0000313" key="2">
    <source>
        <dbReference type="Proteomes" id="UP000015102"/>
    </source>
</evidence>
<organism evidence="1 2">
    <name type="scientific">Megaselia scalaris</name>
    <name type="common">Humpbacked fly</name>
    <name type="synonym">Phora scalaris</name>
    <dbReference type="NCBI Taxonomy" id="36166"/>
    <lineage>
        <taxon>Eukaryota</taxon>
        <taxon>Metazoa</taxon>
        <taxon>Ecdysozoa</taxon>
        <taxon>Arthropoda</taxon>
        <taxon>Hexapoda</taxon>
        <taxon>Insecta</taxon>
        <taxon>Pterygota</taxon>
        <taxon>Neoptera</taxon>
        <taxon>Endopterygota</taxon>
        <taxon>Diptera</taxon>
        <taxon>Brachycera</taxon>
        <taxon>Muscomorpha</taxon>
        <taxon>Platypezoidea</taxon>
        <taxon>Phoridae</taxon>
        <taxon>Megaseliini</taxon>
        <taxon>Megaselia</taxon>
    </lineage>
</organism>
<proteinExistence type="predicted"/>
<dbReference type="Proteomes" id="UP000015102">
    <property type="component" value="Unassembled WGS sequence"/>
</dbReference>
<dbReference type="AlphaFoldDB" id="T1GFL1"/>
<name>T1GFL1_MEGSC</name>
<dbReference type="HOGENOM" id="CLU_1943430_0_0_1"/>
<accession>T1GFL1</accession>
<keyword evidence="2" id="KW-1185">Reference proteome</keyword>
<reference evidence="2" key="1">
    <citation type="submission" date="2013-02" db="EMBL/GenBank/DDBJ databases">
        <authorList>
            <person name="Hughes D."/>
        </authorList>
    </citation>
    <scope>NUCLEOTIDE SEQUENCE</scope>
    <source>
        <strain>Durham</strain>
        <strain evidence="2">NC isolate 2 -- Noor lab</strain>
    </source>
</reference>
<reference evidence="1" key="2">
    <citation type="submission" date="2015-06" db="UniProtKB">
        <authorList>
            <consortium name="EnsemblMetazoa"/>
        </authorList>
    </citation>
    <scope>IDENTIFICATION</scope>
</reference>
<dbReference type="STRING" id="36166.T1GFL1"/>
<dbReference type="EMBL" id="CAQQ02146896">
    <property type="status" value="NOT_ANNOTATED_CDS"/>
    <property type="molecule type" value="Genomic_DNA"/>
</dbReference>